<dbReference type="Gene3D" id="3.30.420.40">
    <property type="match status" value="2"/>
</dbReference>
<reference evidence="2 3" key="1">
    <citation type="submission" date="2015-04" db="EMBL/GenBank/DDBJ databases">
        <title>Whole genome shotgun sequence of Flavihumibacter petaseus NBRC 106054.</title>
        <authorList>
            <person name="Miyazawa S."/>
            <person name="Hosoyama A."/>
            <person name="Hashimoto M."/>
            <person name="Noguchi M."/>
            <person name="Tsuchikane K."/>
            <person name="Ohji S."/>
            <person name="Yamazoe A."/>
            <person name="Ichikawa N."/>
            <person name="Kimura A."/>
            <person name="Fujita N."/>
        </authorList>
    </citation>
    <scope>NUCLEOTIDE SEQUENCE [LARGE SCALE GENOMIC DNA]</scope>
    <source>
        <strain evidence="2 3">NBRC 106054</strain>
    </source>
</reference>
<dbReference type="EMBL" id="BBWV01000005">
    <property type="protein sequence ID" value="GAO45340.1"/>
    <property type="molecule type" value="Genomic_DNA"/>
</dbReference>
<dbReference type="InterPro" id="IPR049874">
    <property type="entry name" value="ROK_cs"/>
</dbReference>
<sequence length="330" mass="35425">MTKIPMEYAIGVDIGGTNTKCGIVNRRGEVLQYEQLSTPEYETAEAFVDALCVRLHLMIEKVGGPEHIKGIGVGAPNGNYYTGTIEYAPNLRWQGVIPLADMVSEKTGLPTALTNDANAAAVGEMQYGAAKGMRDFITITLGTGVGSGIVANGQLIYGHDGFAGELGHTIIRPGGRPHWSTKVAGSLEAYASATGVCLTAKEMLQENPGKESLLRKYNMDDLTSKNVFDCAMQGDEISQEVYKFTGQILGESLANFVMFSSPEAIILFGGLIKAGKLIFDPTIEHMERNLLPIFQNKVKVIKSDLHEADAAILGASALVWEMKPASHASL</sequence>
<dbReference type="STRING" id="1220578.FPE01S_05_00370"/>
<name>A0A0E9N7K5_9BACT</name>
<organism evidence="2 3">
    <name type="scientific">Flavihumibacter petaseus NBRC 106054</name>
    <dbReference type="NCBI Taxonomy" id="1220578"/>
    <lineage>
        <taxon>Bacteria</taxon>
        <taxon>Pseudomonadati</taxon>
        <taxon>Bacteroidota</taxon>
        <taxon>Chitinophagia</taxon>
        <taxon>Chitinophagales</taxon>
        <taxon>Chitinophagaceae</taxon>
        <taxon>Flavihumibacter</taxon>
    </lineage>
</organism>
<dbReference type="Proteomes" id="UP000033121">
    <property type="component" value="Unassembled WGS sequence"/>
</dbReference>
<gene>
    <name evidence="2" type="primary">glk</name>
    <name evidence="2" type="ORF">FPE01S_05_00370</name>
</gene>
<comment type="similarity">
    <text evidence="1">Belongs to the ROK (NagC/XylR) family.</text>
</comment>
<accession>A0A0E9N7K5</accession>
<dbReference type="OrthoDB" id="9810372at2"/>
<protein>
    <submittedName>
        <fullName evidence="2">Glucokinase</fullName>
    </submittedName>
</protein>
<dbReference type="PANTHER" id="PTHR18964:SF149">
    <property type="entry name" value="BIFUNCTIONAL UDP-N-ACETYLGLUCOSAMINE 2-EPIMERASE_N-ACETYLMANNOSAMINE KINASE"/>
    <property type="match status" value="1"/>
</dbReference>
<evidence type="ECO:0000256" key="1">
    <source>
        <dbReference type="ARBA" id="ARBA00006479"/>
    </source>
</evidence>
<dbReference type="PANTHER" id="PTHR18964">
    <property type="entry name" value="ROK (REPRESSOR, ORF, KINASE) FAMILY"/>
    <property type="match status" value="1"/>
</dbReference>
<comment type="caution">
    <text evidence="2">The sequence shown here is derived from an EMBL/GenBank/DDBJ whole genome shotgun (WGS) entry which is preliminary data.</text>
</comment>
<dbReference type="GO" id="GO:0016301">
    <property type="term" value="F:kinase activity"/>
    <property type="evidence" value="ECO:0007669"/>
    <property type="project" value="UniProtKB-KW"/>
</dbReference>
<dbReference type="AlphaFoldDB" id="A0A0E9N7K5"/>
<dbReference type="RefSeq" id="WP_046371361.1">
    <property type="nucleotide sequence ID" value="NZ_BBWV01000005.1"/>
</dbReference>
<keyword evidence="3" id="KW-1185">Reference proteome</keyword>
<dbReference type="Pfam" id="PF00480">
    <property type="entry name" value="ROK"/>
    <property type="match status" value="1"/>
</dbReference>
<dbReference type="PROSITE" id="PS01125">
    <property type="entry name" value="ROK"/>
    <property type="match status" value="1"/>
</dbReference>
<proteinExistence type="inferred from homology"/>
<evidence type="ECO:0000313" key="2">
    <source>
        <dbReference type="EMBL" id="GAO45340.1"/>
    </source>
</evidence>
<dbReference type="SUPFAM" id="SSF53067">
    <property type="entry name" value="Actin-like ATPase domain"/>
    <property type="match status" value="1"/>
</dbReference>
<dbReference type="InterPro" id="IPR043129">
    <property type="entry name" value="ATPase_NBD"/>
</dbReference>
<keyword evidence="2" id="KW-0808">Transferase</keyword>
<dbReference type="InterPro" id="IPR000600">
    <property type="entry name" value="ROK"/>
</dbReference>
<evidence type="ECO:0000313" key="3">
    <source>
        <dbReference type="Proteomes" id="UP000033121"/>
    </source>
</evidence>
<keyword evidence="2" id="KW-0418">Kinase</keyword>